<proteinExistence type="predicted"/>
<feature type="compositionally biased region" description="Low complexity" evidence="1">
    <location>
        <begin position="30"/>
        <end position="48"/>
    </location>
</feature>
<reference evidence="2" key="1">
    <citation type="submission" date="2022-12" db="EMBL/GenBank/DDBJ databases">
        <authorList>
            <person name="Krivoruchko A.V."/>
            <person name="Elkin A."/>
        </authorList>
    </citation>
    <scope>NUCLEOTIDE SEQUENCE</scope>
    <source>
        <strain evidence="2">IEGM 1388</strain>
    </source>
</reference>
<organism evidence="2 3">
    <name type="scientific">Gordonia rubripertincta</name>
    <name type="common">Rhodococcus corallinus</name>
    <dbReference type="NCBI Taxonomy" id="36822"/>
    <lineage>
        <taxon>Bacteria</taxon>
        <taxon>Bacillati</taxon>
        <taxon>Actinomycetota</taxon>
        <taxon>Actinomycetes</taxon>
        <taxon>Mycobacteriales</taxon>
        <taxon>Gordoniaceae</taxon>
        <taxon>Gordonia</taxon>
    </lineage>
</organism>
<gene>
    <name evidence="2" type="ORF">O4213_21640</name>
</gene>
<dbReference type="EMBL" id="JAPWIE010000006">
    <property type="protein sequence ID" value="MCZ4552608.1"/>
    <property type="molecule type" value="Genomic_DNA"/>
</dbReference>
<keyword evidence="3" id="KW-1185">Reference proteome</keyword>
<evidence type="ECO:0000313" key="3">
    <source>
        <dbReference type="Proteomes" id="UP001067235"/>
    </source>
</evidence>
<evidence type="ECO:0000256" key="1">
    <source>
        <dbReference type="SAM" id="MobiDB-lite"/>
    </source>
</evidence>
<feature type="region of interest" description="Disordered" evidence="1">
    <location>
        <begin position="24"/>
        <end position="59"/>
    </location>
</feature>
<sequence length="214" mass="21559">MMRLGVMRVAAAVVAGGLVLGGCGDRSEPPESSGASSSDLAPAPSQAPNAKVAGSECGREPPSAAIDHSLQDFAFGKGAATVLVSGAAGQADCYSFGRWGNADPAVPLDSLLFLFKGPAADGVTIDMLVGDLTVATRVNARVAIALGDNTFQGDSCSMTITALSAEGVAGKFICPTATRVFGNPFAPLDDAEPEPTQSAPLPTVALSGWFTTSR</sequence>
<comment type="caution">
    <text evidence="2">The sequence shown here is derived from an EMBL/GenBank/DDBJ whole genome shotgun (WGS) entry which is preliminary data.</text>
</comment>
<name>A0ABT4N016_GORRU</name>
<evidence type="ECO:0000313" key="2">
    <source>
        <dbReference type="EMBL" id="MCZ4552608.1"/>
    </source>
</evidence>
<protein>
    <recommendedName>
        <fullName evidence="4">DUF3558 domain-containing protein</fullName>
    </recommendedName>
</protein>
<dbReference type="Proteomes" id="UP001067235">
    <property type="component" value="Unassembled WGS sequence"/>
</dbReference>
<accession>A0ABT4N016</accession>
<dbReference type="RefSeq" id="WP_084834446.1">
    <property type="nucleotide sequence ID" value="NZ_JAPWIE010000006.1"/>
</dbReference>
<dbReference type="PROSITE" id="PS51257">
    <property type="entry name" value="PROKAR_LIPOPROTEIN"/>
    <property type="match status" value="1"/>
</dbReference>
<evidence type="ECO:0008006" key="4">
    <source>
        <dbReference type="Google" id="ProtNLM"/>
    </source>
</evidence>